<reference evidence="3" key="1">
    <citation type="submission" date="2023-04" db="EMBL/GenBank/DDBJ databases">
        <title>Black Yeasts Isolated from many extreme environments.</title>
        <authorList>
            <person name="Coleine C."/>
            <person name="Stajich J.E."/>
            <person name="Selbmann L."/>
        </authorList>
    </citation>
    <scope>NUCLEOTIDE SEQUENCE</scope>
    <source>
        <strain evidence="3">CCFEE 5312</strain>
    </source>
</reference>
<evidence type="ECO:0000259" key="2">
    <source>
        <dbReference type="Pfam" id="PF24864"/>
    </source>
</evidence>
<dbReference type="EMBL" id="JAWDJX010000082">
    <property type="protein sequence ID" value="KAK3046744.1"/>
    <property type="molecule type" value="Genomic_DNA"/>
</dbReference>
<dbReference type="Pfam" id="PF24864">
    <property type="entry name" value="DUF7730"/>
    <property type="match status" value="1"/>
</dbReference>
<proteinExistence type="predicted"/>
<evidence type="ECO:0000256" key="1">
    <source>
        <dbReference type="SAM" id="MobiDB-lite"/>
    </source>
</evidence>
<evidence type="ECO:0000313" key="3">
    <source>
        <dbReference type="EMBL" id="KAK3046744.1"/>
    </source>
</evidence>
<organism evidence="3 4">
    <name type="scientific">Extremus antarcticus</name>
    <dbReference type="NCBI Taxonomy" id="702011"/>
    <lineage>
        <taxon>Eukaryota</taxon>
        <taxon>Fungi</taxon>
        <taxon>Dikarya</taxon>
        <taxon>Ascomycota</taxon>
        <taxon>Pezizomycotina</taxon>
        <taxon>Dothideomycetes</taxon>
        <taxon>Dothideomycetidae</taxon>
        <taxon>Mycosphaerellales</taxon>
        <taxon>Extremaceae</taxon>
        <taxon>Extremus</taxon>
    </lineage>
</organism>
<dbReference type="AlphaFoldDB" id="A0AAJ0DB67"/>
<comment type="caution">
    <text evidence="3">The sequence shown here is derived from an EMBL/GenBank/DDBJ whole genome shotgun (WGS) entry which is preliminary data.</text>
</comment>
<dbReference type="InterPro" id="IPR056632">
    <property type="entry name" value="DUF7730"/>
</dbReference>
<sequence>MNDISSWVGGLASKVWEPEKGLPFGSQLHATPPRRQRTLTGPLDSSQGSFWHMIQVLSSVESEQQTHDQEQSKYLSMLPLDVRMIIYDMVLGGMVFHIGTETDVRNRILTRICHHPESVGKGDHQDCFAPSQIRPSSAPREDYPHATGLLPLLVTCRRIYSEAIDTLYSANTFDFWQNRVAFHFLKGMLPPQRLHSIRRFRWAMQLPHHPNFNTRSRRDWADLFTFFAKELSGLQHLHLKINRNHPFEAMVEQTLDDDAAPWVQPMVLMAIEANRKRGCKVEVATNGVVHDLEAIYQAIARASDDVPQSRLVELTCTEMHRRIRLSFDSHD</sequence>
<evidence type="ECO:0000313" key="4">
    <source>
        <dbReference type="Proteomes" id="UP001271007"/>
    </source>
</evidence>
<protein>
    <recommendedName>
        <fullName evidence="2">DUF7730 domain-containing protein</fullName>
    </recommendedName>
</protein>
<dbReference type="Proteomes" id="UP001271007">
    <property type="component" value="Unassembled WGS sequence"/>
</dbReference>
<feature type="domain" description="DUF7730" evidence="2">
    <location>
        <begin position="67"/>
        <end position="245"/>
    </location>
</feature>
<gene>
    <name evidence="3" type="ORF">LTR09_011827</name>
</gene>
<keyword evidence="4" id="KW-1185">Reference proteome</keyword>
<dbReference type="PANTHER" id="PTHR38790">
    <property type="entry name" value="2EXR DOMAIN-CONTAINING PROTEIN-RELATED"/>
    <property type="match status" value="1"/>
</dbReference>
<feature type="region of interest" description="Disordered" evidence="1">
    <location>
        <begin position="23"/>
        <end position="42"/>
    </location>
</feature>
<name>A0AAJ0DB67_9PEZI</name>
<accession>A0AAJ0DB67</accession>
<dbReference type="PANTHER" id="PTHR38790:SF9">
    <property type="entry name" value="F-BOX DOMAIN-CONTAINING PROTEIN"/>
    <property type="match status" value="1"/>
</dbReference>